<accession>A0A1E3WJC0</accession>
<gene>
    <name evidence="4" type="primary">hprT</name>
    <name evidence="4" type="ORF">VSF3289_00117</name>
</gene>
<dbReference type="GO" id="GO:0052657">
    <property type="term" value="F:guanine phosphoribosyltransferase activity"/>
    <property type="evidence" value="ECO:0007669"/>
    <property type="project" value="RHEA"/>
</dbReference>
<dbReference type="PANTHER" id="PTHR43340:SF1">
    <property type="entry name" value="HYPOXANTHINE PHOSPHORIBOSYLTRANSFERASE"/>
    <property type="match status" value="1"/>
</dbReference>
<comment type="catalytic activity">
    <reaction evidence="2">
        <text>IMP + diphosphate = hypoxanthine + 5-phospho-alpha-D-ribose 1-diphosphate</text>
        <dbReference type="Rhea" id="RHEA:17973"/>
        <dbReference type="ChEBI" id="CHEBI:17368"/>
        <dbReference type="ChEBI" id="CHEBI:33019"/>
        <dbReference type="ChEBI" id="CHEBI:58017"/>
        <dbReference type="ChEBI" id="CHEBI:58053"/>
        <dbReference type="EC" id="2.4.2.8"/>
    </reaction>
    <physiologicalReaction direction="right-to-left" evidence="2">
        <dbReference type="Rhea" id="RHEA:17975"/>
    </physiologicalReaction>
</comment>
<dbReference type="AlphaFoldDB" id="A0A1E3WJC0"/>
<dbReference type="Gene3D" id="3.40.50.2020">
    <property type="match status" value="1"/>
</dbReference>
<feature type="domain" description="Phosphoribosyltransferase" evidence="3">
    <location>
        <begin position="17"/>
        <end position="143"/>
    </location>
</feature>
<dbReference type="GO" id="GO:0000287">
    <property type="term" value="F:magnesium ion binding"/>
    <property type="evidence" value="ECO:0007669"/>
    <property type="project" value="TreeGrafter"/>
</dbReference>
<organism evidence="4 5">
    <name type="scientific">Vibrio scophthalmi</name>
    <dbReference type="NCBI Taxonomy" id="45658"/>
    <lineage>
        <taxon>Bacteria</taxon>
        <taxon>Pseudomonadati</taxon>
        <taxon>Pseudomonadota</taxon>
        <taxon>Gammaproteobacteria</taxon>
        <taxon>Vibrionales</taxon>
        <taxon>Vibrionaceae</taxon>
        <taxon>Vibrio</taxon>
    </lineage>
</organism>
<dbReference type="GO" id="GO:0032263">
    <property type="term" value="P:GMP salvage"/>
    <property type="evidence" value="ECO:0007669"/>
    <property type="project" value="TreeGrafter"/>
</dbReference>
<comment type="caution">
    <text evidence="4">The sequence shown here is derived from an EMBL/GenBank/DDBJ whole genome shotgun (WGS) entry which is preliminary data.</text>
</comment>
<evidence type="ECO:0000259" key="3">
    <source>
        <dbReference type="Pfam" id="PF00156"/>
    </source>
</evidence>
<dbReference type="GO" id="GO:0046100">
    <property type="term" value="P:hypoxanthine metabolic process"/>
    <property type="evidence" value="ECO:0007669"/>
    <property type="project" value="TreeGrafter"/>
</dbReference>
<dbReference type="GO" id="GO:0005829">
    <property type="term" value="C:cytosol"/>
    <property type="evidence" value="ECO:0007669"/>
    <property type="project" value="TreeGrafter"/>
</dbReference>
<evidence type="ECO:0000256" key="2">
    <source>
        <dbReference type="ARBA" id="ARBA00049402"/>
    </source>
</evidence>
<evidence type="ECO:0000256" key="1">
    <source>
        <dbReference type="ARBA" id="ARBA00048811"/>
    </source>
</evidence>
<protein>
    <submittedName>
        <fullName evidence="4">Hypoxanthine phosphoribosyltransferase</fullName>
        <ecNumber evidence="4">2.4.2.8</ecNumber>
    </submittedName>
</protein>
<comment type="catalytic activity">
    <reaction evidence="1">
        <text>GMP + diphosphate = guanine + 5-phospho-alpha-D-ribose 1-diphosphate</text>
        <dbReference type="Rhea" id="RHEA:25424"/>
        <dbReference type="ChEBI" id="CHEBI:16235"/>
        <dbReference type="ChEBI" id="CHEBI:33019"/>
        <dbReference type="ChEBI" id="CHEBI:58017"/>
        <dbReference type="ChEBI" id="CHEBI:58115"/>
        <dbReference type="EC" id="2.4.2.8"/>
    </reaction>
    <physiologicalReaction direction="right-to-left" evidence="1">
        <dbReference type="Rhea" id="RHEA:25426"/>
    </physiologicalReaction>
</comment>
<dbReference type="EMBL" id="MDCJ01000002">
    <property type="protein sequence ID" value="ODS09879.1"/>
    <property type="molecule type" value="Genomic_DNA"/>
</dbReference>
<dbReference type="SUPFAM" id="SSF53271">
    <property type="entry name" value="PRTase-like"/>
    <property type="match status" value="1"/>
</dbReference>
<sequence length="184" mass="20576">MGNEMTAPIHNFIGETVLTEQQISQGVSQVAHQLQQHFANENVVFVAMVPGGILFTADLMRKLSTDVKLDYVSCYHTPGCSNNSSDIIYQQNVSIQDAHVVLLDDAIESGGTMKRVAAFFAQQDGVKSVSIATLFVKPDRIDIPYRQFFAYEMENDDLLIGYGLPWQDRFRNLPYVAKLIVENA</sequence>
<dbReference type="EC" id="2.4.2.8" evidence="4"/>
<reference evidence="4 5" key="1">
    <citation type="submission" date="2016-08" db="EMBL/GenBank/DDBJ databases">
        <title>Genome sequencing of Vibrio scophthalmi strain FP3289, an isolated from Paralichthys olivaceus.</title>
        <authorList>
            <person name="Han H.-J."/>
        </authorList>
    </citation>
    <scope>NUCLEOTIDE SEQUENCE [LARGE SCALE GENOMIC DNA]</scope>
    <source>
        <strain evidence="4 5">FP3289</strain>
    </source>
</reference>
<dbReference type="PANTHER" id="PTHR43340">
    <property type="entry name" value="HYPOXANTHINE-GUANINE PHOSPHORIBOSYLTRANSFERASE"/>
    <property type="match status" value="1"/>
</dbReference>
<evidence type="ECO:0000313" key="4">
    <source>
        <dbReference type="EMBL" id="ODS09879.1"/>
    </source>
</evidence>
<dbReference type="RefSeq" id="WP_139127261.1">
    <property type="nucleotide sequence ID" value="NZ_MDCJ01000002.1"/>
</dbReference>
<dbReference type="OrthoDB" id="6577094at2"/>
<dbReference type="Pfam" id="PF00156">
    <property type="entry name" value="Pribosyltran"/>
    <property type="match status" value="1"/>
</dbReference>
<dbReference type="GO" id="GO:0004422">
    <property type="term" value="F:hypoxanthine phosphoribosyltransferase activity"/>
    <property type="evidence" value="ECO:0007669"/>
    <property type="project" value="TreeGrafter"/>
</dbReference>
<dbReference type="InterPro" id="IPR029057">
    <property type="entry name" value="PRTase-like"/>
</dbReference>
<dbReference type="CDD" id="cd06223">
    <property type="entry name" value="PRTases_typeI"/>
    <property type="match status" value="1"/>
</dbReference>
<name>A0A1E3WJC0_9VIBR</name>
<dbReference type="PATRIC" id="fig|45658.8.peg.114"/>
<dbReference type="InterPro" id="IPR050408">
    <property type="entry name" value="HGPRT"/>
</dbReference>
<proteinExistence type="predicted"/>
<evidence type="ECO:0000313" key="5">
    <source>
        <dbReference type="Proteomes" id="UP000095131"/>
    </source>
</evidence>
<dbReference type="InterPro" id="IPR000836">
    <property type="entry name" value="PRTase_dom"/>
</dbReference>
<dbReference type="Proteomes" id="UP000095131">
    <property type="component" value="Unassembled WGS sequence"/>
</dbReference>
<dbReference type="GO" id="GO:0006178">
    <property type="term" value="P:guanine salvage"/>
    <property type="evidence" value="ECO:0007669"/>
    <property type="project" value="TreeGrafter"/>
</dbReference>
<dbReference type="GO" id="GO:0032264">
    <property type="term" value="P:IMP salvage"/>
    <property type="evidence" value="ECO:0007669"/>
    <property type="project" value="TreeGrafter"/>
</dbReference>
<keyword evidence="4" id="KW-0808">Transferase</keyword>
<keyword evidence="4" id="KW-0328">Glycosyltransferase</keyword>